<dbReference type="InterPro" id="IPR003737">
    <property type="entry name" value="GlcNAc_PI_deacetylase-related"/>
</dbReference>
<dbReference type="EMBL" id="JAFBBO010000001">
    <property type="protein sequence ID" value="MBM7480999.1"/>
    <property type="molecule type" value="Genomic_DNA"/>
</dbReference>
<dbReference type="SUPFAM" id="SSF102588">
    <property type="entry name" value="LmbE-like"/>
    <property type="match status" value="1"/>
</dbReference>
<dbReference type="Proteomes" id="UP000698059">
    <property type="component" value="Unassembled WGS sequence"/>
</dbReference>
<dbReference type="PANTHER" id="PTHR12993">
    <property type="entry name" value="N-ACETYLGLUCOSAMINYL-PHOSPHATIDYLINOSITOL DE-N-ACETYLASE-RELATED"/>
    <property type="match status" value="1"/>
</dbReference>
<dbReference type="Pfam" id="PF05401">
    <property type="entry name" value="NodS"/>
    <property type="match status" value="1"/>
</dbReference>
<dbReference type="Gene3D" id="3.40.50.150">
    <property type="entry name" value="Vaccinia Virus protein VP39"/>
    <property type="match status" value="1"/>
</dbReference>
<dbReference type="CDD" id="cd02440">
    <property type="entry name" value="AdoMet_MTases"/>
    <property type="match status" value="1"/>
</dbReference>
<evidence type="ECO:0000313" key="3">
    <source>
        <dbReference type="Proteomes" id="UP000698059"/>
    </source>
</evidence>
<keyword evidence="1" id="KW-0862">Zinc</keyword>
<dbReference type="InterPro" id="IPR008715">
    <property type="entry name" value="SAM-MeTfrase_NodS-like"/>
</dbReference>
<keyword evidence="2" id="KW-0489">Methyltransferase</keyword>
<dbReference type="PANTHER" id="PTHR12993:SF29">
    <property type="entry name" value="BLR3841 PROTEIN"/>
    <property type="match status" value="1"/>
</dbReference>
<comment type="caution">
    <text evidence="2">The sequence shown here is derived from an EMBL/GenBank/DDBJ whole genome shotgun (WGS) entry which is preliminary data.</text>
</comment>
<dbReference type="Pfam" id="PF02585">
    <property type="entry name" value="PIG-L"/>
    <property type="match status" value="1"/>
</dbReference>
<name>A0ABS2LKN2_9CELL</name>
<dbReference type="GO" id="GO:0008168">
    <property type="term" value="F:methyltransferase activity"/>
    <property type="evidence" value="ECO:0007669"/>
    <property type="project" value="UniProtKB-KW"/>
</dbReference>
<dbReference type="GO" id="GO:0032259">
    <property type="term" value="P:methylation"/>
    <property type="evidence" value="ECO:0007669"/>
    <property type="project" value="UniProtKB-KW"/>
</dbReference>
<organism evidence="2 3">
    <name type="scientific">Oerskovia jenensis</name>
    <dbReference type="NCBI Taxonomy" id="162169"/>
    <lineage>
        <taxon>Bacteria</taxon>
        <taxon>Bacillati</taxon>
        <taxon>Actinomycetota</taxon>
        <taxon>Actinomycetes</taxon>
        <taxon>Micrococcales</taxon>
        <taxon>Cellulomonadaceae</taxon>
        <taxon>Oerskovia</taxon>
    </lineage>
</organism>
<evidence type="ECO:0000256" key="1">
    <source>
        <dbReference type="ARBA" id="ARBA00022833"/>
    </source>
</evidence>
<protein>
    <submittedName>
        <fullName evidence="2">LmbE family N-acetylglucosaminyl deacetylase/SAM-dependent methyltransferase</fullName>
    </submittedName>
</protein>
<gene>
    <name evidence="2" type="ORF">JOD49_003919</name>
</gene>
<reference evidence="2 3" key="1">
    <citation type="submission" date="2021-01" db="EMBL/GenBank/DDBJ databases">
        <title>Sequencing the genomes of 1000 actinobacteria strains.</title>
        <authorList>
            <person name="Klenk H.-P."/>
        </authorList>
    </citation>
    <scope>NUCLEOTIDE SEQUENCE [LARGE SCALE GENOMIC DNA]</scope>
    <source>
        <strain evidence="2 3">DSM 46000</strain>
    </source>
</reference>
<evidence type="ECO:0000313" key="2">
    <source>
        <dbReference type="EMBL" id="MBM7480999.1"/>
    </source>
</evidence>
<accession>A0ABS2LKN2</accession>
<dbReference type="RefSeq" id="WP_205308676.1">
    <property type="nucleotide sequence ID" value="NZ_BAAAVF010000001.1"/>
</dbReference>
<dbReference type="InterPro" id="IPR024078">
    <property type="entry name" value="LmbE-like_dom_sf"/>
</dbReference>
<proteinExistence type="predicted"/>
<keyword evidence="2" id="KW-0808">Transferase</keyword>
<dbReference type="Gene3D" id="3.40.50.10320">
    <property type="entry name" value="LmbE-like"/>
    <property type="match status" value="1"/>
</dbReference>
<dbReference type="InterPro" id="IPR029063">
    <property type="entry name" value="SAM-dependent_MTases_sf"/>
</dbReference>
<dbReference type="SUPFAM" id="SSF53335">
    <property type="entry name" value="S-adenosyl-L-methionine-dependent methyltransferases"/>
    <property type="match status" value="1"/>
</dbReference>
<keyword evidence="3" id="KW-1185">Reference proteome</keyword>
<sequence length="482" mass="51258">MVTFDHRAPGTTEEVWRDSGLLDRLPPLDLPENVSHLVVLAAHPDDESLGAGGLLARLSGQGTPVTVVVATDGEASHPGSPTCSPTELAAVRRKELVEAVDLVAPGAALVFLGLPDGGLREHRTSLHQGLTGALTLAGAAGSTRDPVAPGQALLCAPWRGDGHRDHRIAGEVAAVVAVAQGARLLEYPVWWWHWATPDAPVGSDSMRALALSPGERAGKARAVAAHRSQVEPLSGDPRDAATIGAEMLRHVERAVEVFVESPGVAPADHTASAGTAATTGPTAPASLPPEFFDEFYRDRRDPWGFETRWYEERKRAVTLAALPRPRFRAGLEIGCSTGVLTAGLAARCDRTVAVDVAEAALASARERLGDSVELLLLRTPAEWPPGRFDLVVLSEVGYYYGTSDLEVAISRAVESLTQDGVLVACHWRHPVPEYPLGGDDVHAALGARPELVRLVHHLEEDFVLDVFTRPPARSVAREAGLA</sequence>